<proteinExistence type="predicted"/>
<keyword evidence="2" id="KW-1185">Reference proteome</keyword>
<dbReference type="EMBL" id="JADEXG010000043">
    <property type="protein sequence ID" value="MBE9078911.1"/>
    <property type="molecule type" value="Genomic_DNA"/>
</dbReference>
<evidence type="ECO:0000313" key="2">
    <source>
        <dbReference type="Proteomes" id="UP000636505"/>
    </source>
</evidence>
<comment type="caution">
    <text evidence="1">The sequence shown here is derived from an EMBL/GenBank/DDBJ whole genome shotgun (WGS) entry which is preliminary data.</text>
</comment>
<name>A0A8J7AGW2_9CYAN</name>
<reference evidence="1" key="1">
    <citation type="submission" date="2020-10" db="EMBL/GenBank/DDBJ databases">
        <authorList>
            <person name="Castelo-Branco R."/>
            <person name="Eusebio N."/>
            <person name="Adriana R."/>
            <person name="Vieira A."/>
            <person name="Brugerolle De Fraissinette N."/>
            <person name="Rezende De Castro R."/>
            <person name="Schneider M.P."/>
            <person name="Vasconcelos V."/>
            <person name="Leao P.N."/>
        </authorList>
    </citation>
    <scope>NUCLEOTIDE SEQUENCE</scope>
    <source>
        <strain evidence="1">LEGE 07310</strain>
    </source>
</reference>
<organism evidence="1 2">
    <name type="scientific">Vasconcelosia minhoensis LEGE 07310</name>
    <dbReference type="NCBI Taxonomy" id="915328"/>
    <lineage>
        <taxon>Bacteria</taxon>
        <taxon>Bacillati</taxon>
        <taxon>Cyanobacteriota</taxon>
        <taxon>Cyanophyceae</taxon>
        <taxon>Nodosilineales</taxon>
        <taxon>Cymatolegaceae</taxon>
        <taxon>Vasconcelosia</taxon>
        <taxon>Vasconcelosia minhoensis</taxon>
    </lineage>
</organism>
<dbReference type="AlphaFoldDB" id="A0A8J7AGW2"/>
<dbReference type="Proteomes" id="UP000636505">
    <property type="component" value="Unassembled WGS sequence"/>
</dbReference>
<sequence length="109" mass="11852">MGLAELPLRAKYRRDRAHSIQDFYLPCLDRATRYDRAVGFFASTSMAAVVRGLEVFIRSGGRMRLVASPCLSAEDVTTIEQGLSRRDAIVGEALSRSLALALSAEGGAF</sequence>
<protein>
    <submittedName>
        <fullName evidence="1">Uncharacterized protein</fullName>
    </submittedName>
</protein>
<gene>
    <name evidence="1" type="ORF">IQ241_16695</name>
</gene>
<dbReference type="RefSeq" id="WP_193909237.1">
    <property type="nucleotide sequence ID" value="NZ_JADEXG010000043.1"/>
</dbReference>
<accession>A0A8J7AGW2</accession>
<evidence type="ECO:0000313" key="1">
    <source>
        <dbReference type="EMBL" id="MBE9078911.1"/>
    </source>
</evidence>